<evidence type="ECO:0000313" key="1">
    <source>
        <dbReference type="EMBL" id="RAH67554.1"/>
    </source>
</evidence>
<gene>
    <name evidence="1" type="ORF">BO66DRAFT_441010</name>
</gene>
<name>A0ACD1H276_9EURO</name>
<keyword evidence="2" id="KW-1185">Reference proteome</keyword>
<proteinExistence type="predicted"/>
<accession>A0ACD1H276</accession>
<dbReference type="EMBL" id="KZ824973">
    <property type="protein sequence ID" value="RAH67554.1"/>
    <property type="molecule type" value="Genomic_DNA"/>
</dbReference>
<reference evidence="1" key="1">
    <citation type="submission" date="2018-02" db="EMBL/GenBank/DDBJ databases">
        <title>The genomes of Aspergillus section Nigri reveals drivers in fungal speciation.</title>
        <authorList>
            <consortium name="DOE Joint Genome Institute"/>
            <person name="Vesth T.C."/>
            <person name="Nybo J."/>
            <person name="Theobald S."/>
            <person name="Brandl J."/>
            <person name="Frisvad J.C."/>
            <person name="Nielsen K.F."/>
            <person name="Lyhne E.K."/>
            <person name="Kogle M.E."/>
            <person name="Kuo A."/>
            <person name="Riley R."/>
            <person name="Clum A."/>
            <person name="Nolan M."/>
            <person name="Lipzen A."/>
            <person name="Salamov A."/>
            <person name="Henrissat B."/>
            <person name="Wiebenga A."/>
            <person name="De vries R.P."/>
            <person name="Grigoriev I.V."/>
            <person name="Mortensen U.H."/>
            <person name="Andersen M.R."/>
            <person name="Baker S.E."/>
        </authorList>
    </citation>
    <scope>NUCLEOTIDE SEQUENCE</scope>
    <source>
        <strain evidence="1">CBS 121060</strain>
    </source>
</reference>
<evidence type="ECO:0000313" key="2">
    <source>
        <dbReference type="Proteomes" id="UP000249661"/>
    </source>
</evidence>
<sequence length="117" mass="13464">MLGVLLIIWIIPVNTADLQKIWFGRWAIFEGRERNGVYNYKALLCALILVELPWHFLLYTLVFVCSFWTIGFASSPAIAGFSYFIFLLLSVFGTGFYYLIATFFFTPTIAGYANFLF</sequence>
<dbReference type="Proteomes" id="UP000249661">
    <property type="component" value="Unassembled WGS sequence"/>
</dbReference>
<protein>
    <submittedName>
        <fullName evidence="1">Uncharacterized protein</fullName>
    </submittedName>
</protein>
<organism evidence="1 2">
    <name type="scientific">Aspergillus aculeatinus CBS 121060</name>
    <dbReference type="NCBI Taxonomy" id="1448322"/>
    <lineage>
        <taxon>Eukaryota</taxon>
        <taxon>Fungi</taxon>
        <taxon>Dikarya</taxon>
        <taxon>Ascomycota</taxon>
        <taxon>Pezizomycotina</taxon>
        <taxon>Eurotiomycetes</taxon>
        <taxon>Eurotiomycetidae</taxon>
        <taxon>Eurotiales</taxon>
        <taxon>Aspergillaceae</taxon>
        <taxon>Aspergillus</taxon>
        <taxon>Aspergillus subgen. Circumdati</taxon>
    </lineage>
</organism>